<accession>A0A9P0B321</accession>
<feature type="compositionally biased region" description="Basic residues" evidence="1">
    <location>
        <begin position="273"/>
        <end position="288"/>
    </location>
</feature>
<evidence type="ECO:0000313" key="3">
    <source>
        <dbReference type="Proteomes" id="UP001154078"/>
    </source>
</evidence>
<dbReference type="EMBL" id="OV121134">
    <property type="protein sequence ID" value="CAH0554007.1"/>
    <property type="molecule type" value="Genomic_DNA"/>
</dbReference>
<evidence type="ECO:0000256" key="1">
    <source>
        <dbReference type="SAM" id="MobiDB-lite"/>
    </source>
</evidence>
<sequence>METNSENFAKQCVIINNNVKRGNCTIVKEENFAFEVSGSNFDEPIDLTSTNRNFQGEYVGNTTYVQPSSHNNINVTYQHSNTNPVNISEFHPNPQSQSQIVHYYPANLNNSHGRFRKRRHTYTVGLSDDFQPYPVTFDSNCFQNSSSKQEEIHKAAKSLFSKRTRTLYQWMYPNAPKQQIKSAVATSWESLGSQEKDFYISQVLGRFGFPPCSLMVNPQLGGIKELPPLPDTQDFISTPQNELQNAISSISSPNSSNLGTQLSNSSFSERYQRIKKKKGRPFGSKNKKIKTEATYSMPQEFHDDPELRREFEQYALNLRQK</sequence>
<proteinExistence type="predicted"/>
<dbReference type="Proteomes" id="UP001154078">
    <property type="component" value="Chromosome 3"/>
</dbReference>
<protein>
    <submittedName>
        <fullName evidence="2">Uncharacterized protein</fullName>
    </submittedName>
</protein>
<organism evidence="2 3">
    <name type="scientific">Brassicogethes aeneus</name>
    <name type="common">Rape pollen beetle</name>
    <name type="synonym">Meligethes aeneus</name>
    <dbReference type="NCBI Taxonomy" id="1431903"/>
    <lineage>
        <taxon>Eukaryota</taxon>
        <taxon>Metazoa</taxon>
        <taxon>Ecdysozoa</taxon>
        <taxon>Arthropoda</taxon>
        <taxon>Hexapoda</taxon>
        <taxon>Insecta</taxon>
        <taxon>Pterygota</taxon>
        <taxon>Neoptera</taxon>
        <taxon>Endopterygota</taxon>
        <taxon>Coleoptera</taxon>
        <taxon>Polyphaga</taxon>
        <taxon>Cucujiformia</taxon>
        <taxon>Nitidulidae</taxon>
        <taxon>Meligethinae</taxon>
        <taxon>Brassicogethes</taxon>
    </lineage>
</organism>
<dbReference type="OrthoDB" id="6575115at2759"/>
<feature type="region of interest" description="Disordered" evidence="1">
    <location>
        <begin position="273"/>
        <end position="307"/>
    </location>
</feature>
<reference evidence="2" key="1">
    <citation type="submission" date="2021-12" db="EMBL/GenBank/DDBJ databases">
        <authorList>
            <person name="King R."/>
        </authorList>
    </citation>
    <scope>NUCLEOTIDE SEQUENCE</scope>
</reference>
<evidence type="ECO:0000313" key="2">
    <source>
        <dbReference type="EMBL" id="CAH0554007.1"/>
    </source>
</evidence>
<name>A0A9P0B321_BRAAE</name>
<dbReference type="AlphaFoldDB" id="A0A9P0B321"/>
<keyword evidence="3" id="KW-1185">Reference proteome</keyword>
<gene>
    <name evidence="2" type="ORF">MELIAE_LOCUS5870</name>
</gene>